<dbReference type="InterPro" id="IPR050925">
    <property type="entry name" value="Rhomboid_protease_S54"/>
</dbReference>
<organism evidence="9 10">
    <name type="scientific">Microvirga aerophila</name>
    <dbReference type="NCBI Taxonomy" id="670291"/>
    <lineage>
        <taxon>Bacteria</taxon>
        <taxon>Pseudomonadati</taxon>
        <taxon>Pseudomonadota</taxon>
        <taxon>Alphaproteobacteria</taxon>
        <taxon>Hyphomicrobiales</taxon>
        <taxon>Methylobacteriaceae</taxon>
        <taxon>Microvirga</taxon>
    </lineage>
</organism>
<dbReference type="InterPro" id="IPR022764">
    <property type="entry name" value="Peptidase_S54_rhomboid_dom"/>
</dbReference>
<evidence type="ECO:0000256" key="4">
    <source>
        <dbReference type="ARBA" id="ARBA00022801"/>
    </source>
</evidence>
<evidence type="ECO:0000256" key="3">
    <source>
        <dbReference type="ARBA" id="ARBA00022692"/>
    </source>
</evidence>
<dbReference type="GO" id="GO:0016020">
    <property type="term" value="C:membrane"/>
    <property type="evidence" value="ECO:0007669"/>
    <property type="project" value="UniProtKB-SubCell"/>
</dbReference>
<feature type="domain" description="Peptidase S54 rhomboid" evidence="8">
    <location>
        <begin position="97"/>
        <end position="258"/>
    </location>
</feature>
<dbReference type="GO" id="GO:0006508">
    <property type="term" value="P:proteolysis"/>
    <property type="evidence" value="ECO:0007669"/>
    <property type="project" value="UniProtKB-KW"/>
</dbReference>
<feature type="transmembrane region" description="Helical" evidence="7">
    <location>
        <begin position="242"/>
        <end position="261"/>
    </location>
</feature>
<feature type="transmembrane region" description="Helical" evidence="7">
    <location>
        <begin position="12"/>
        <end position="32"/>
    </location>
</feature>
<comment type="subcellular location">
    <subcellularLocation>
        <location evidence="1">Membrane</location>
        <topology evidence="1">Multi-pass membrane protein</topology>
    </subcellularLocation>
</comment>
<keyword evidence="5 7" id="KW-1133">Transmembrane helix</keyword>
<dbReference type="PANTHER" id="PTHR43731">
    <property type="entry name" value="RHOMBOID PROTEASE"/>
    <property type="match status" value="1"/>
</dbReference>
<keyword evidence="3 7" id="KW-0812">Transmembrane</keyword>
<dbReference type="PANTHER" id="PTHR43731:SF14">
    <property type="entry name" value="PRESENILIN-ASSOCIATED RHOMBOID-LIKE PROTEIN, MITOCHONDRIAL"/>
    <property type="match status" value="1"/>
</dbReference>
<evidence type="ECO:0000256" key="2">
    <source>
        <dbReference type="ARBA" id="ARBA00009045"/>
    </source>
</evidence>
<dbReference type="GO" id="GO:0004252">
    <property type="term" value="F:serine-type endopeptidase activity"/>
    <property type="evidence" value="ECO:0007669"/>
    <property type="project" value="InterPro"/>
</dbReference>
<dbReference type="InterPro" id="IPR035952">
    <property type="entry name" value="Rhomboid-like_sf"/>
</dbReference>
<keyword evidence="9" id="KW-0645">Protease</keyword>
<dbReference type="SUPFAM" id="SSF144091">
    <property type="entry name" value="Rhomboid-like"/>
    <property type="match status" value="1"/>
</dbReference>
<feature type="transmembrane region" description="Helical" evidence="7">
    <location>
        <begin position="106"/>
        <end position="126"/>
    </location>
</feature>
<dbReference type="RefSeq" id="WP_114188299.1">
    <property type="nucleotide sequence ID" value="NZ_BJYU01000060.1"/>
</dbReference>
<protein>
    <submittedName>
        <fullName evidence="9">Rhomboid family intramembrane serine protease</fullName>
    </submittedName>
</protein>
<evidence type="ECO:0000256" key="6">
    <source>
        <dbReference type="ARBA" id="ARBA00023136"/>
    </source>
</evidence>
<dbReference type="AlphaFoldDB" id="A0A512BWC3"/>
<keyword evidence="10" id="KW-1185">Reference proteome</keyword>
<evidence type="ECO:0000256" key="1">
    <source>
        <dbReference type="ARBA" id="ARBA00004141"/>
    </source>
</evidence>
<evidence type="ECO:0000259" key="8">
    <source>
        <dbReference type="Pfam" id="PF01694"/>
    </source>
</evidence>
<comment type="caution">
    <text evidence="9">The sequence shown here is derived from an EMBL/GenBank/DDBJ whole genome shotgun (WGS) entry which is preliminary data.</text>
</comment>
<feature type="transmembrane region" description="Helical" evidence="7">
    <location>
        <begin position="162"/>
        <end position="184"/>
    </location>
</feature>
<evidence type="ECO:0000256" key="7">
    <source>
        <dbReference type="SAM" id="Phobius"/>
    </source>
</evidence>
<feature type="transmembrane region" description="Helical" evidence="7">
    <location>
        <begin position="215"/>
        <end position="236"/>
    </location>
</feature>
<dbReference type="EMBL" id="BJYU01000060">
    <property type="protein sequence ID" value="GEO16261.1"/>
    <property type="molecule type" value="Genomic_DNA"/>
</dbReference>
<gene>
    <name evidence="9" type="ORF">MAE02_39570</name>
</gene>
<dbReference type="Gene3D" id="1.20.1540.10">
    <property type="entry name" value="Rhomboid-like"/>
    <property type="match status" value="1"/>
</dbReference>
<sequence>MRSSTTRPAREPILNLPAAVAFGVLALVAIHAGRLLLSEDTDFQLIIDWAVIPARWSVAFGGVQAEEVINSLKGSVPDEALSPLSMLAQYVLNEGEGRPWTGLTYAFLHGSWAHVLINCVWLAAFGTPIARRCGAWRFFSLAAASALGGAILYTIVNPLQVLPMIGASAAVSGMMAAASWFMFAPADWLVEEGRMTQPHERLREGLADIVRNRQVLIFLGVWFVANYVFAFVQPVGVTDASIAWEAHIGGFLVGLALFPLLDPLPTRPGRISA</sequence>
<comment type="similarity">
    <text evidence="2">Belongs to the peptidase S54 family.</text>
</comment>
<name>A0A512BWC3_9HYPH</name>
<keyword evidence="4" id="KW-0378">Hydrolase</keyword>
<dbReference type="Pfam" id="PF01694">
    <property type="entry name" value="Rhomboid"/>
    <property type="match status" value="1"/>
</dbReference>
<accession>A0A512BWC3</accession>
<dbReference type="OrthoDB" id="9797190at2"/>
<evidence type="ECO:0000313" key="10">
    <source>
        <dbReference type="Proteomes" id="UP000321085"/>
    </source>
</evidence>
<proteinExistence type="inferred from homology"/>
<reference evidence="9 10" key="1">
    <citation type="submission" date="2019-07" db="EMBL/GenBank/DDBJ databases">
        <title>Whole genome shotgun sequence of Microvirga aerophila NBRC 106136.</title>
        <authorList>
            <person name="Hosoyama A."/>
            <person name="Uohara A."/>
            <person name="Ohji S."/>
            <person name="Ichikawa N."/>
        </authorList>
    </citation>
    <scope>NUCLEOTIDE SEQUENCE [LARGE SCALE GENOMIC DNA]</scope>
    <source>
        <strain evidence="9 10">NBRC 106136</strain>
    </source>
</reference>
<feature type="transmembrane region" description="Helical" evidence="7">
    <location>
        <begin position="138"/>
        <end position="156"/>
    </location>
</feature>
<evidence type="ECO:0000313" key="9">
    <source>
        <dbReference type="EMBL" id="GEO16261.1"/>
    </source>
</evidence>
<evidence type="ECO:0000256" key="5">
    <source>
        <dbReference type="ARBA" id="ARBA00022989"/>
    </source>
</evidence>
<dbReference type="Proteomes" id="UP000321085">
    <property type="component" value="Unassembled WGS sequence"/>
</dbReference>
<keyword evidence="6 7" id="KW-0472">Membrane</keyword>